<dbReference type="AlphaFoldDB" id="A0A543B4C9"/>
<keyword evidence="2" id="KW-1133">Transmembrane helix</keyword>
<dbReference type="SUPFAM" id="SSF81343">
    <property type="entry name" value="Fumarate reductase respiratory complex transmembrane subunits"/>
    <property type="match status" value="1"/>
</dbReference>
<protein>
    <submittedName>
        <fullName evidence="3">Succinate dehydrogenase subunit C</fullName>
    </submittedName>
</protein>
<dbReference type="InterPro" id="IPR034804">
    <property type="entry name" value="SQR/QFR_C/D"/>
</dbReference>
<dbReference type="EMBL" id="VFOW01000001">
    <property type="protein sequence ID" value="TQL79688.1"/>
    <property type="molecule type" value="Genomic_DNA"/>
</dbReference>
<dbReference type="CDD" id="cd03498">
    <property type="entry name" value="SQR_TypeB_2_TM"/>
    <property type="match status" value="1"/>
</dbReference>
<accession>A0A543B4C9</accession>
<dbReference type="GO" id="GO:0016020">
    <property type="term" value="C:membrane"/>
    <property type="evidence" value="ECO:0007669"/>
    <property type="project" value="InterPro"/>
</dbReference>
<feature type="transmembrane region" description="Helical" evidence="2">
    <location>
        <begin position="89"/>
        <end position="111"/>
    </location>
</feature>
<evidence type="ECO:0000313" key="4">
    <source>
        <dbReference type="Proteomes" id="UP000317043"/>
    </source>
</evidence>
<sequence length="247" mass="26494">MALDTRGKNPVTKTTPKKSASKRAGRPAALWQSTIGKKVIMAVTGLVMIGYLLAHMVGNLKVFSGAESFNDYSHWLRELGSPVLPNSGFLWIMRVLLVVSVVAHIVAAVQLTKRNVAGQPKTQSKKRLGGTYIAFTMRSGGIVLALFVIWHLLDLTTLTVNERAEVGHPYENLVATFSTWYGNVIYIAALVALGLHLRHGIWSAAQTLGVGTARRNLAVRAGANLVALAISGGFILIPLAVMTGVVS</sequence>
<organism evidence="3 4">
    <name type="scientific">Stackebrandtia endophytica</name>
    <dbReference type="NCBI Taxonomy" id="1496996"/>
    <lineage>
        <taxon>Bacteria</taxon>
        <taxon>Bacillati</taxon>
        <taxon>Actinomycetota</taxon>
        <taxon>Actinomycetes</taxon>
        <taxon>Glycomycetales</taxon>
        <taxon>Glycomycetaceae</taxon>
        <taxon>Stackebrandtia</taxon>
    </lineage>
</organism>
<keyword evidence="4" id="KW-1185">Reference proteome</keyword>
<feature type="transmembrane region" description="Helical" evidence="2">
    <location>
        <begin position="132"/>
        <end position="153"/>
    </location>
</feature>
<gene>
    <name evidence="3" type="ORF">FB566_5299</name>
</gene>
<dbReference type="InterPro" id="IPR011138">
    <property type="entry name" value="Cytochrome_b-558"/>
</dbReference>
<dbReference type="Proteomes" id="UP000317043">
    <property type="component" value="Unassembled WGS sequence"/>
</dbReference>
<reference evidence="3 4" key="1">
    <citation type="submission" date="2019-06" db="EMBL/GenBank/DDBJ databases">
        <title>Sequencing the genomes of 1000 actinobacteria strains.</title>
        <authorList>
            <person name="Klenk H.-P."/>
        </authorList>
    </citation>
    <scope>NUCLEOTIDE SEQUENCE [LARGE SCALE GENOMIC DNA]</scope>
    <source>
        <strain evidence="3 4">DSM 45928</strain>
    </source>
</reference>
<name>A0A543B4C9_9ACTN</name>
<feature type="transmembrane region" description="Helical" evidence="2">
    <location>
        <begin position="217"/>
        <end position="241"/>
    </location>
</feature>
<dbReference type="RefSeq" id="WP_142045168.1">
    <property type="nucleotide sequence ID" value="NZ_JBHTGS010000002.1"/>
</dbReference>
<proteinExistence type="predicted"/>
<keyword evidence="2" id="KW-0812">Transmembrane</keyword>
<dbReference type="InParanoid" id="A0A543B4C9"/>
<evidence type="ECO:0000256" key="1">
    <source>
        <dbReference type="SAM" id="MobiDB-lite"/>
    </source>
</evidence>
<comment type="caution">
    <text evidence="3">The sequence shown here is derived from an EMBL/GenBank/DDBJ whole genome shotgun (WGS) entry which is preliminary data.</text>
</comment>
<keyword evidence="2" id="KW-0472">Membrane</keyword>
<evidence type="ECO:0000256" key="2">
    <source>
        <dbReference type="SAM" id="Phobius"/>
    </source>
</evidence>
<dbReference type="Gene3D" id="1.20.1300.10">
    <property type="entry name" value="Fumarate reductase/succinate dehydrogenase, transmembrane subunit"/>
    <property type="match status" value="1"/>
</dbReference>
<dbReference type="NCBIfam" id="TIGR02046">
    <property type="entry name" value="sdhC_b558_fam"/>
    <property type="match status" value="1"/>
</dbReference>
<feature type="transmembrane region" description="Helical" evidence="2">
    <location>
        <begin position="39"/>
        <end position="58"/>
    </location>
</feature>
<feature type="region of interest" description="Disordered" evidence="1">
    <location>
        <begin position="1"/>
        <end position="25"/>
    </location>
</feature>
<feature type="transmembrane region" description="Helical" evidence="2">
    <location>
        <begin position="173"/>
        <end position="197"/>
    </location>
</feature>
<feature type="compositionally biased region" description="Basic residues" evidence="1">
    <location>
        <begin position="15"/>
        <end position="25"/>
    </location>
</feature>
<evidence type="ECO:0000313" key="3">
    <source>
        <dbReference type="EMBL" id="TQL79688.1"/>
    </source>
</evidence>
<dbReference type="OrthoDB" id="9788081at2"/>